<gene>
    <name evidence="2" type="ORF">CY34DRAFT_342533</name>
</gene>
<protein>
    <submittedName>
        <fullName evidence="2">Uncharacterized protein</fullName>
    </submittedName>
</protein>
<name>A0A0D0B5Y3_9AGAM</name>
<dbReference type="AlphaFoldDB" id="A0A0D0B5Y3"/>
<proteinExistence type="predicted"/>
<dbReference type="OrthoDB" id="5370359at2759"/>
<keyword evidence="3" id="KW-1185">Reference proteome</keyword>
<dbReference type="HOGENOM" id="CLU_102039_0_0_1"/>
<evidence type="ECO:0000313" key="2">
    <source>
        <dbReference type="EMBL" id="KIK39273.1"/>
    </source>
</evidence>
<sequence>MPVQKRKSDAREVSSSKKSRTAHSSAKALIKTILAHPDTYPIPDDDEDIRQSMVELAQYAQELEQDTQQRGAGSAPNAMSADEVDAAVEKIRKAANSGIKKQMTWKPSCKAGTAKWCYDGVCANPNVFGTMLGLGGPPKWKMHKMPVDDFEKRIGHLGASARFVIDCSLFNHDLFLMQSRYSHLYLKGPHVNIRWSDSGEFKFSGTYGA</sequence>
<accession>A0A0D0B5Y3</accession>
<evidence type="ECO:0000256" key="1">
    <source>
        <dbReference type="SAM" id="MobiDB-lite"/>
    </source>
</evidence>
<dbReference type="InParanoid" id="A0A0D0B5Y3"/>
<reference evidence="2 3" key="1">
    <citation type="submission" date="2014-04" db="EMBL/GenBank/DDBJ databases">
        <authorList>
            <consortium name="DOE Joint Genome Institute"/>
            <person name="Kuo A."/>
            <person name="Ruytinx J."/>
            <person name="Rineau F."/>
            <person name="Colpaert J."/>
            <person name="Kohler A."/>
            <person name="Nagy L.G."/>
            <person name="Floudas D."/>
            <person name="Copeland A."/>
            <person name="Barry K.W."/>
            <person name="Cichocki N."/>
            <person name="Veneault-Fourrey C."/>
            <person name="LaButti K."/>
            <person name="Lindquist E.A."/>
            <person name="Lipzen A."/>
            <person name="Lundell T."/>
            <person name="Morin E."/>
            <person name="Murat C."/>
            <person name="Sun H."/>
            <person name="Tunlid A."/>
            <person name="Henrissat B."/>
            <person name="Grigoriev I.V."/>
            <person name="Hibbett D.S."/>
            <person name="Martin F."/>
            <person name="Nordberg H.P."/>
            <person name="Cantor M.N."/>
            <person name="Hua S.X."/>
        </authorList>
    </citation>
    <scope>NUCLEOTIDE SEQUENCE [LARGE SCALE GENOMIC DNA]</scope>
    <source>
        <strain evidence="2 3">UH-Slu-Lm8-n1</strain>
    </source>
</reference>
<organism evidence="2 3">
    <name type="scientific">Suillus luteus UH-Slu-Lm8-n1</name>
    <dbReference type="NCBI Taxonomy" id="930992"/>
    <lineage>
        <taxon>Eukaryota</taxon>
        <taxon>Fungi</taxon>
        <taxon>Dikarya</taxon>
        <taxon>Basidiomycota</taxon>
        <taxon>Agaricomycotina</taxon>
        <taxon>Agaricomycetes</taxon>
        <taxon>Agaricomycetidae</taxon>
        <taxon>Boletales</taxon>
        <taxon>Suillineae</taxon>
        <taxon>Suillaceae</taxon>
        <taxon>Suillus</taxon>
    </lineage>
</organism>
<reference evidence="3" key="2">
    <citation type="submission" date="2015-01" db="EMBL/GenBank/DDBJ databases">
        <title>Evolutionary Origins and Diversification of the Mycorrhizal Mutualists.</title>
        <authorList>
            <consortium name="DOE Joint Genome Institute"/>
            <consortium name="Mycorrhizal Genomics Consortium"/>
            <person name="Kohler A."/>
            <person name="Kuo A."/>
            <person name="Nagy L.G."/>
            <person name="Floudas D."/>
            <person name="Copeland A."/>
            <person name="Barry K.W."/>
            <person name="Cichocki N."/>
            <person name="Veneault-Fourrey C."/>
            <person name="LaButti K."/>
            <person name="Lindquist E.A."/>
            <person name="Lipzen A."/>
            <person name="Lundell T."/>
            <person name="Morin E."/>
            <person name="Murat C."/>
            <person name="Riley R."/>
            <person name="Ohm R."/>
            <person name="Sun H."/>
            <person name="Tunlid A."/>
            <person name="Henrissat B."/>
            <person name="Grigoriev I.V."/>
            <person name="Hibbett D.S."/>
            <person name="Martin F."/>
        </authorList>
    </citation>
    <scope>NUCLEOTIDE SEQUENCE [LARGE SCALE GENOMIC DNA]</scope>
    <source>
        <strain evidence="3">UH-Slu-Lm8-n1</strain>
    </source>
</reference>
<feature type="region of interest" description="Disordered" evidence="1">
    <location>
        <begin position="1"/>
        <end position="25"/>
    </location>
</feature>
<feature type="compositionally biased region" description="Basic and acidic residues" evidence="1">
    <location>
        <begin position="1"/>
        <end position="15"/>
    </location>
</feature>
<dbReference type="EMBL" id="KN835350">
    <property type="protein sequence ID" value="KIK39273.1"/>
    <property type="molecule type" value="Genomic_DNA"/>
</dbReference>
<dbReference type="Proteomes" id="UP000054485">
    <property type="component" value="Unassembled WGS sequence"/>
</dbReference>
<evidence type="ECO:0000313" key="3">
    <source>
        <dbReference type="Proteomes" id="UP000054485"/>
    </source>
</evidence>